<evidence type="ECO:0000313" key="4">
    <source>
        <dbReference type="Proteomes" id="UP000244978"/>
    </source>
</evidence>
<dbReference type="InterPro" id="IPR036188">
    <property type="entry name" value="FAD/NAD-bd_sf"/>
</dbReference>
<accession>A0A2U1SY40</accession>
<dbReference type="SUPFAM" id="SSF54373">
    <property type="entry name" value="FAD-linked reductases, C-terminal domain"/>
    <property type="match status" value="1"/>
</dbReference>
<dbReference type="RefSeq" id="WP_108996718.1">
    <property type="nucleotide sequence ID" value="NZ_QEEX01000001.1"/>
</dbReference>
<evidence type="ECO:0000259" key="2">
    <source>
        <dbReference type="Pfam" id="PF01593"/>
    </source>
</evidence>
<evidence type="ECO:0000313" key="3">
    <source>
        <dbReference type="EMBL" id="PWB96544.1"/>
    </source>
</evidence>
<dbReference type="GO" id="GO:0016491">
    <property type="term" value="F:oxidoreductase activity"/>
    <property type="evidence" value="ECO:0007669"/>
    <property type="project" value="InterPro"/>
</dbReference>
<dbReference type="Gene3D" id="3.90.660.10">
    <property type="match status" value="2"/>
</dbReference>
<feature type="domain" description="Amine oxidase" evidence="2">
    <location>
        <begin position="41"/>
        <end position="115"/>
    </location>
</feature>
<dbReference type="SUPFAM" id="SSF51905">
    <property type="entry name" value="FAD/NAD(P)-binding domain"/>
    <property type="match status" value="2"/>
</dbReference>
<dbReference type="InterPro" id="IPR002937">
    <property type="entry name" value="Amino_oxidase"/>
</dbReference>
<dbReference type="AlphaFoldDB" id="A0A2U1SY40"/>
<keyword evidence="1" id="KW-0732">Signal</keyword>
<keyword evidence="4" id="KW-1185">Reference proteome</keyword>
<proteinExistence type="predicted"/>
<dbReference type="EMBL" id="QEEX01000001">
    <property type="protein sequence ID" value="PWB96544.1"/>
    <property type="molecule type" value="Genomic_DNA"/>
</dbReference>
<dbReference type="PANTHER" id="PTHR10742">
    <property type="entry name" value="FLAVIN MONOAMINE OXIDASE"/>
    <property type="match status" value="1"/>
</dbReference>
<name>A0A2U1SY40_9MICO</name>
<feature type="domain" description="Amine oxidase" evidence="2">
    <location>
        <begin position="132"/>
        <end position="466"/>
    </location>
</feature>
<dbReference type="Proteomes" id="UP000244978">
    <property type="component" value="Unassembled WGS sequence"/>
</dbReference>
<sequence length="487" mass="50505">MTMKRRTFLVGSVSGLTLLTVAACTPDSPQPSPSASPIRSKTPEPAAFVRTNWAADPFSRGALSYPAVGTAADDREILRRPIDDRLFFAGEHTAETAPATVQGARASGRSVAFDVMSIAEPGERIAIVGAGIAGATAARILVDSGYDVVVIEGRDRLGGRVSTLNGDDWPFPLELGADVISALDSAAVLAELADANIDVVSFTLSQEHRTVAGEVLEPSTVGQDAVAEALEWAAVQPVDTSLADALLDSGAANVDASAGAAGVSQVDLLENYVASDVVVGTGADADELSAWFASIPVLGAEGDEMVVGDFESLIVGMIEGITVLPSSTVSGVTLTDRGVSLRLARGESYSADRTIVTVPLGVLQAGAIEFDPPLPFSHRGAIAALGMGHRDKIVMRFDTPFWSTDASAWSVVDGDTDFPLWINMLPLMGEPILVGLMAGEAAVRLSEFGDRELMQAALVSLEPFVDPDLVSRSASPSASPSPSSASD</sequence>
<dbReference type="PROSITE" id="PS51257">
    <property type="entry name" value="PROKAR_LIPOPROTEIN"/>
    <property type="match status" value="1"/>
</dbReference>
<reference evidence="4" key="1">
    <citation type="submission" date="2018-04" db="EMBL/GenBank/DDBJ databases">
        <authorList>
            <person name="Liu S."/>
            <person name="Wang Z."/>
            <person name="Li J."/>
        </authorList>
    </citation>
    <scope>NUCLEOTIDE SEQUENCE [LARGE SCALE GENOMIC DNA]</scope>
    <source>
        <strain evidence="4">S1194</strain>
    </source>
</reference>
<comment type="caution">
    <text evidence="3">The sequence shown here is derived from an EMBL/GenBank/DDBJ whole genome shotgun (WGS) entry which is preliminary data.</text>
</comment>
<evidence type="ECO:0000256" key="1">
    <source>
        <dbReference type="SAM" id="SignalP"/>
    </source>
</evidence>
<dbReference type="Gene3D" id="3.50.50.60">
    <property type="entry name" value="FAD/NAD(P)-binding domain"/>
    <property type="match status" value="2"/>
</dbReference>
<dbReference type="PANTHER" id="PTHR10742:SF410">
    <property type="entry name" value="LYSINE-SPECIFIC HISTONE DEMETHYLASE 2"/>
    <property type="match status" value="1"/>
</dbReference>
<gene>
    <name evidence="3" type="ORF">DF220_00825</name>
</gene>
<feature type="chain" id="PRO_5038836871" evidence="1">
    <location>
        <begin position="23"/>
        <end position="487"/>
    </location>
</feature>
<dbReference type="InterPro" id="IPR050281">
    <property type="entry name" value="Flavin_monoamine_oxidase"/>
</dbReference>
<organism evidence="3 4">
    <name type="scientific">Homoserinimonas hongtaonis</name>
    <dbReference type="NCBI Taxonomy" id="2079791"/>
    <lineage>
        <taxon>Bacteria</taxon>
        <taxon>Bacillati</taxon>
        <taxon>Actinomycetota</taxon>
        <taxon>Actinomycetes</taxon>
        <taxon>Micrococcales</taxon>
        <taxon>Microbacteriaceae</taxon>
        <taxon>Homoserinimonas</taxon>
    </lineage>
</organism>
<feature type="signal peptide" evidence="1">
    <location>
        <begin position="1"/>
        <end position="22"/>
    </location>
</feature>
<dbReference type="Pfam" id="PF01593">
    <property type="entry name" value="Amino_oxidase"/>
    <property type="match status" value="2"/>
</dbReference>
<protein>
    <submittedName>
        <fullName evidence="3">Oxidoreductase</fullName>
    </submittedName>
</protein>